<dbReference type="GO" id="GO:0005886">
    <property type="term" value="C:plasma membrane"/>
    <property type="evidence" value="ECO:0007669"/>
    <property type="project" value="TreeGrafter"/>
</dbReference>
<dbReference type="Gene3D" id="1.20.1250.20">
    <property type="entry name" value="MFS general substrate transporter like domains"/>
    <property type="match status" value="1"/>
</dbReference>
<evidence type="ECO:0000256" key="4">
    <source>
        <dbReference type="ARBA" id="ARBA00023136"/>
    </source>
</evidence>
<feature type="transmembrane region" description="Helical" evidence="5">
    <location>
        <begin position="171"/>
        <end position="194"/>
    </location>
</feature>
<organism evidence="7 8">
    <name type="scientific">Rhizodiscina lignyota</name>
    <dbReference type="NCBI Taxonomy" id="1504668"/>
    <lineage>
        <taxon>Eukaryota</taxon>
        <taxon>Fungi</taxon>
        <taxon>Dikarya</taxon>
        <taxon>Ascomycota</taxon>
        <taxon>Pezizomycotina</taxon>
        <taxon>Dothideomycetes</taxon>
        <taxon>Pleosporomycetidae</taxon>
        <taxon>Aulographales</taxon>
        <taxon>Rhizodiscinaceae</taxon>
        <taxon>Rhizodiscina</taxon>
    </lineage>
</organism>
<dbReference type="OrthoDB" id="9986881at2759"/>
<keyword evidence="8" id="KW-1185">Reference proteome</keyword>
<comment type="caution">
    <text evidence="7">The sequence shown here is derived from an EMBL/GenBank/DDBJ whole genome shotgun (WGS) entry which is preliminary data.</text>
</comment>
<dbReference type="EMBL" id="ML978139">
    <property type="protein sequence ID" value="KAF2093317.1"/>
    <property type="molecule type" value="Genomic_DNA"/>
</dbReference>
<feature type="transmembrane region" description="Helical" evidence="5">
    <location>
        <begin position="137"/>
        <end position="159"/>
    </location>
</feature>
<feature type="transmembrane region" description="Helical" evidence="5">
    <location>
        <begin position="317"/>
        <end position="336"/>
    </location>
</feature>
<feature type="transmembrane region" description="Helical" evidence="5">
    <location>
        <begin position="49"/>
        <end position="67"/>
    </location>
</feature>
<feature type="domain" description="Major facilitator superfamily (MFS) profile" evidence="6">
    <location>
        <begin position="46"/>
        <end position="478"/>
    </location>
</feature>
<gene>
    <name evidence="7" type="ORF">NA57DRAFT_69363</name>
</gene>
<feature type="transmembrane region" description="Helical" evidence="5">
    <location>
        <begin position="278"/>
        <end position="297"/>
    </location>
</feature>
<evidence type="ECO:0000256" key="1">
    <source>
        <dbReference type="ARBA" id="ARBA00004141"/>
    </source>
</evidence>
<evidence type="ECO:0000259" key="6">
    <source>
        <dbReference type="PROSITE" id="PS50850"/>
    </source>
</evidence>
<dbReference type="PANTHER" id="PTHR23502">
    <property type="entry name" value="MAJOR FACILITATOR SUPERFAMILY"/>
    <property type="match status" value="1"/>
</dbReference>
<feature type="transmembrane region" description="Helical" evidence="5">
    <location>
        <begin position="114"/>
        <end position="131"/>
    </location>
</feature>
<protein>
    <submittedName>
        <fullName evidence="7">MFS multidrug transporter-like protein</fullName>
    </submittedName>
</protein>
<name>A0A9P4I771_9PEZI</name>
<accession>A0A9P4I771</accession>
<dbReference type="InterPro" id="IPR020846">
    <property type="entry name" value="MFS_dom"/>
</dbReference>
<feature type="transmembrane region" description="Helical" evidence="5">
    <location>
        <begin position="87"/>
        <end position="107"/>
    </location>
</feature>
<proteinExistence type="predicted"/>
<keyword evidence="2 5" id="KW-0812">Transmembrane</keyword>
<dbReference type="FunFam" id="1.20.1250.20:FF:000011">
    <property type="entry name" value="MFS multidrug transporter, putative"/>
    <property type="match status" value="1"/>
</dbReference>
<dbReference type="InterPro" id="IPR036259">
    <property type="entry name" value="MFS_trans_sf"/>
</dbReference>
<sequence length="489" mass="53558">MSSAEVSLHHSTHQLVPSGLDALVDFDGVGDPLNPQNWSFSKKVRITGLWALTTCWITLASAIYAAGTQQISQEFEVTEEVANAGTSLLVFGFAIGPMLWAPLCELYGRKWPSLIPYFISAAFAFGTGAAKDIQTVLITRFFAGVLGSAPISVTGGAIVDIWAPKQRGTPIVCYGVTLAAAPTVGPVIGGGLVAASQHSGWRWTQYLTGILMMIQFFVDALFLDESQPDVLLTRKAQRLRHETGNFALHSKREESGPSINDLVNTYLVRPFQMLLDPICQLFTIYTSFVFAILYASLTSFAIEYQEDRMLGPVVGELPFLAMLVGCFFAAAANIYNNNYYTKRFVANNFKPVAEARLPPMMYGGFTFAGGLFLFGWTSSQHVSSPWPSIIGVFLTGFGFTTIFQAALQYLVDTFTLYSASAVAANTFVRSLAAGAFPLFVSSMYRKLGIDWGTTVFALFGVVLLPAPFLFFKWGFKIRARGRWSRLSTL</sequence>
<evidence type="ECO:0000256" key="3">
    <source>
        <dbReference type="ARBA" id="ARBA00022989"/>
    </source>
</evidence>
<dbReference type="PROSITE" id="PS50850">
    <property type="entry name" value="MFS"/>
    <property type="match status" value="1"/>
</dbReference>
<dbReference type="GO" id="GO:0022857">
    <property type="term" value="F:transmembrane transporter activity"/>
    <property type="evidence" value="ECO:0007669"/>
    <property type="project" value="InterPro"/>
</dbReference>
<evidence type="ECO:0000313" key="8">
    <source>
        <dbReference type="Proteomes" id="UP000799772"/>
    </source>
</evidence>
<dbReference type="SUPFAM" id="SSF103473">
    <property type="entry name" value="MFS general substrate transporter"/>
    <property type="match status" value="1"/>
</dbReference>
<dbReference type="Proteomes" id="UP000799772">
    <property type="component" value="Unassembled WGS sequence"/>
</dbReference>
<dbReference type="CDD" id="cd17323">
    <property type="entry name" value="MFS_Tpo1_MDR_like"/>
    <property type="match status" value="1"/>
</dbReference>
<dbReference type="PANTHER" id="PTHR23502:SF59">
    <property type="entry name" value="MULTIDRUG TRANSPORTER, PUTATIVE (AFU_ORTHOLOGUE AFUA_1G10370)-RELATED"/>
    <property type="match status" value="1"/>
</dbReference>
<dbReference type="InterPro" id="IPR011701">
    <property type="entry name" value="MFS"/>
</dbReference>
<feature type="transmembrane region" description="Helical" evidence="5">
    <location>
        <begin position="388"/>
        <end position="407"/>
    </location>
</feature>
<keyword evidence="3 5" id="KW-1133">Transmembrane helix</keyword>
<dbReference type="Pfam" id="PF07690">
    <property type="entry name" value="MFS_1"/>
    <property type="match status" value="1"/>
</dbReference>
<feature type="transmembrane region" description="Helical" evidence="5">
    <location>
        <begin position="451"/>
        <end position="475"/>
    </location>
</feature>
<dbReference type="AlphaFoldDB" id="A0A9P4I771"/>
<feature type="transmembrane region" description="Helical" evidence="5">
    <location>
        <begin position="357"/>
        <end position="376"/>
    </location>
</feature>
<feature type="transmembrane region" description="Helical" evidence="5">
    <location>
        <begin position="414"/>
        <end position="439"/>
    </location>
</feature>
<comment type="subcellular location">
    <subcellularLocation>
        <location evidence="1">Membrane</location>
        <topology evidence="1">Multi-pass membrane protein</topology>
    </subcellularLocation>
</comment>
<evidence type="ECO:0000256" key="5">
    <source>
        <dbReference type="SAM" id="Phobius"/>
    </source>
</evidence>
<reference evidence="7" key="1">
    <citation type="journal article" date="2020" name="Stud. Mycol.">
        <title>101 Dothideomycetes genomes: a test case for predicting lifestyles and emergence of pathogens.</title>
        <authorList>
            <person name="Haridas S."/>
            <person name="Albert R."/>
            <person name="Binder M."/>
            <person name="Bloem J."/>
            <person name="Labutti K."/>
            <person name="Salamov A."/>
            <person name="Andreopoulos B."/>
            <person name="Baker S."/>
            <person name="Barry K."/>
            <person name="Bills G."/>
            <person name="Bluhm B."/>
            <person name="Cannon C."/>
            <person name="Castanera R."/>
            <person name="Culley D."/>
            <person name="Daum C."/>
            <person name="Ezra D."/>
            <person name="Gonzalez J."/>
            <person name="Henrissat B."/>
            <person name="Kuo A."/>
            <person name="Liang C."/>
            <person name="Lipzen A."/>
            <person name="Lutzoni F."/>
            <person name="Magnuson J."/>
            <person name="Mondo S."/>
            <person name="Nolan M."/>
            <person name="Ohm R."/>
            <person name="Pangilinan J."/>
            <person name="Park H.-J."/>
            <person name="Ramirez L."/>
            <person name="Alfaro M."/>
            <person name="Sun H."/>
            <person name="Tritt A."/>
            <person name="Yoshinaga Y."/>
            <person name="Zwiers L.-H."/>
            <person name="Turgeon B."/>
            <person name="Goodwin S."/>
            <person name="Spatafora J."/>
            <person name="Crous P."/>
            <person name="Grigoriev I."/>
        </authorList>
    </citation>
    <scope>NUCLEOTIDE SEQUENCE</scope>
    <source>
        <strain evidence="7">CBS 133067</strain>
    </source>
</reference>
<evidence type="ECO:0000313" key="7">
    <source>
        <dbReference type="EMBL" id="KAF2093317.1"/>
    </source>
</evidence>
<evidence type="ECO:0000256" key="2">
    <source>
        <dbReference type="ARBA" id="ARBA00022692"/>
    </source>
</evidence>
<keyword evidence="4 5" id="KW-0472">Membrane</keyword>